<dbReference type="RefSeq" id="WP_104925123.1">
    <property type="nucleotide sequence ID" value="NZ_CP019063.1"/>
</dbReference>
<evidence type="ECO:0000256" key="1">
    <source>
        <dbReference type="ARBA" id="ARBA00011245"/>
    </source>
</evidence>
<dbReference type="PIRSF" id="PIRSF028205">
    <property type="entry name" value="UCP028205"/>
    <property type="match status" value="1"/>
</dbReference>
<keyword evidence="2" id="KW-0813">Transport</keyword>
<sequence>MKSGRFLIASCLAWFPVFTHADGHVADTSTALNIIRQADDIRSPDQPFRYTVTVNEFKSGENAPVNQQVLDISMRFLKPKDGEQADARSLARFVSPPRDRGKVMLSDGYDLWFYTPELRRPVPISRQQRLIGQISNGDVIVTNFEFAYDATLQGEVPCGANVCYSLMLTRRSAEVTYPKVNYLVEKGSYRPYKASYFSLDDKLLKEVWYLGYTPLLGRERPSKIKVTDPRRGSGYSVMEYSDVRFESLPLSRFTKESIQRGGN</sequence>
<keyword evidence="3 5" id="KW-0732">Signal</keyword>
<dbReference type="AlphaFoldDB" id="A0A2L1UXX8"/>
<protein>
    <submittedName>
        <fullName evidence="7">Outer membrane lipoprotein-sorting protein</fullName>
    </submittedName>
</protein>
<evidence type="ECO:0000259" key="6">
    <source>
        <dbReference type="Pfam" id="PF17131"/>
    </source>
</evidence>
<dbReference type="InterPro" id="IPR033399">
    <property type="entry name" value="TP_0789-like"/>
</dbReference>
<name>A0A2L1UXX8_9GAMM</name>
<organism evidence="7 8">
    <name type="scientific">Rahnella sikkimica</name>
    <dbReference type="NCBI Taxonomy" id="1805933"/>
    <lineage>
        <taxon>Bacteria</taxon>
        <taxon>Pseudomonadati</taxon>
        <taxon>Pseudomonadota</taxon>
        <taxon>Gammaproteobacteria</taxon>
        <taxon>Enterobacterales</taxon>
        <taxon>Yersiniaceae</taxon>
        <taxon>Rahnella</taxon>
    </lineage>
</organism>
<evidence type="ECO:0000313" key="7">
    <source>
        <dbReference type="EMBL" id="AVF37785.1"/>
    </source>
</evidence>
<evidence type="ECO:0000256" key="3">
    <source>
        <dbReference type="ARBA" id="ARBA00022729"/>
    </source>
</evidence>
<dbReference type="KEGG" id="rox:BV494_23085"/>
<reference evidence="8" key="1">
    <citation type="submission" date="2017-01" db="EMBL/GenBank/DDBJ databases">
        <title>Genome sequence of Rouxiella sp. ERMR1:05.</title>
        <authorList>
            <person name="Kumar R."/>
            <person name="Singh D."/>
            <person name="Kumar S."/>
        </authorList>
    </citation>
    <scope>NUCLEOTIDE SEQUENCE [LARGE SCALE GENOMIC DNA]</scope>
    <source>
        <strain evidence="8">ERMR1:05</strain>
        <plasmid evidence="8">unnamed1</plasmid>
    </source>
</reference>
<dbReference type="EMBL" id="CP019063">
    <property type="protein sequence ID" value="AVF37785.1"/>
    <property type="molecule type" value="Genomic_DNA"/>
</dbReference>
<accession>A0A2L1UXX8</accession>
<dbReference type="OrthoDB" id="368800at2"/>
<dbReference type="InterPro" id="IPR029046">
    <property type="entry name" value="LolA/LolB/LppX"/>
</dbReference>
<evidence type="ECO:0000313" key="8">
    <source>
        <dbReference type="Proteomes" id="UP000239197"/>
    </source>
</evidence>
<dbReference type="SUPFAM" id="SSF89392">
    <property type="entry name" value="Prokaryotic lipoproteins and lipoprotein localization factors"/>
    <property type="match status" value="1"/>
</dbReference>
<keyword evidence="4" id="KW-0653">Protein transport</keyword>
<keyword evidence="7" id="KW-0614">Plasmid</keyword>
<keyword evidence="8" id="KW-1185">Reference proteome</keyword>
<evidence type="ECO:0000256" key="2">
    <source>
        <dbReference type="ARBA" id="ARBA00022448"/>
    </source>
</evidence>
<dbReference type="Pfam" id="PF17131">
    <property type="entry name" value="LolA_like"/>
    <property type="match status" value="1"/>
</dbReference>
<geneLocation type="plasmid" evidence="7 8">
    <name>unnamed1</name>
</geneLocation>
<dbReference type="GO" id="GO:0015031">
    <property type="term" value="P:protein transport"/>
    <property type="evidence" value="ECO:0007669"/>
    <property type="project" value="UniProtKB-KW"/>
</dbReference>
<dbReference type="Proteomes" id="UP000239197">
    <property type="component" value="Plasmid unnamed1"/>
</dbReference>
<feature type="chain" id="PRO_5014759597" evidence="5">
    <location>
        <begin position="22"/>
        <end position="263"/>
    </location>
</feature>
<dbReference type="CDD" id="cd16329">
    <property type="entry name" value="LolA_like"/>
    <property type="match status" value="1"/>
</dbReference>
<keyword evidence="7" id="KW-0449">Lipoprotein</keyword>
<feature type="domain" description="Uncharacterized protein TP-0789" evidence="6">
    <location>
        <begin position="86"/>
        <end position="260"/>
    </location>
</feature>
<evidence type="ECO:0000256" key="5">
    <source>
        <dbReference type="SAM" id="SignalP"/>
    </source>
</evidence>
<gene>
    <name evidence="7" type="ORF">BV494_23085</name>
</gene>
<feature type="signal peptide" evidence="5">
    <location>
        <begin position="1"/>
        <end position="21"/>
    </location>
</feature>
<dbReference type="Gene3D" id="2.50.20.10">
    <property type="entry name" value="Lipoprotein localisation LolA/LolB/LppX"/>
    <property type="match status" value="1"/>
</dbReference>
<proteinExistence type="predicted"/>
<evidence type="ECO:0000256" key="4">
    <source>
        <dbReference type="ARBA" id="ARBA00022927"/>
    </source>
</evidence>
<dbReference type="InterPro" id="IPR011220">
    <property type="entry name" value="UCP028205"/>
</dbReference>
<comment type="subunit">
    <text evidence="1">Monomer.</text>
</comment>